<evidence type="ECO:0000256" key="1">
    <source>
        <dbReference type="ARBA" id="ARBA00022737"/>
    </source>
</evidence>
<dbReference type="GO" id="GO:0016887">
    <property type="term" value="F:ATP hydrolysis activity"/>
    <property type="evidence" value="ECO:0007669"/>
    <property type="project" value="InterPro"/>
</dbReference>
<dbReference type="EMBL" id="AYRZ02000005">
    <property type="protein sequence ID" value="PHT81803.1"/>
    <property type="molecule type" value="Genomic_DNA"/>
</dbReference>
<gene>
    <name evidence="6" type="ORF">T459_14818</name>
</gene>
<evidence type="ECO:0000256" key="3">
    <source>
        <dbReference type="ARBA" id="ARBA00022840"/>
    </source>
</evidence>
<dbReference type="SUPFAM" id="SSF52540">
    <property type="entry name" value="P-loop containing nucleoside triphosphate hydrolases"/>
    <property type="match status" value="1"/>
</dbReference>
<dbReference type="Proteomes" id="UP000222542">
    <property type="component" value="Unassembled WGS sequence"/>
</dbReference>
<dbReference type="AlphaFoldDB" id="A0A2G2ZIK2"/>
<evidence type="ECO:0000259" key="4">
    <source>
        <dbReference type="Pfam" id="PF00005"/>
    </source>
</evidence>
<keyword evidence="1" id="KW-0677">Repeat</keyword>
<proteinExistence type="predicted"/>
<comment type="caution">
    <text evidence="6">The sequence shown here is derived from an EMBL/GenBank/DDBJ whole genome shotgun (WGS) entry which is preliminary data.</text>
</comment>
<keyword evidence="2" id="KW-0547">Nucleotide-binding</keyword>
<sequence>MKQYKWERDQIAAIKEYIAHFGHFSAKLARQAQSKEKALAKMECCGITEKVRRDSILVFRFTDVGKLPPPVLQFSEVSFGYTPDNLIYKNIDFGVDLDSRIALVGTNESGKSTLLKLMIGDLFPTDGMVNVIIT</sequence>
<evidence type="ECO:0000259" key="5">
    <source>
        <dbReference type="Pfam" id="PF12848"/>
    </source>
</evidence>
<reference evidence="6 7" key="2">
    <citation type="journal article" date="2017" name="Genome Biol.">
        <title>New reference genome sequences of hot pepper reveal the massive evolution of plant disease-resistance genes by retroduplication.</title>
        <authorList>
            <person name="Kim S."/>
            <person name="Park J."/>
            <person name="Yeom S.I."/>
            <person name="Kim Y.M."/>
            <person name="Seo E."/>
            <person name="Kim K.T."/>
            <person name="Kim M.S."/>
            <person name="Lee J.M."/>
            <person name="Cheong K."/>
            <person name="Shin H.S."/>
            <person name="Kim S.B."/>
            <person name="Han K."/>
            <person name="Lee J."/>
            <person name="Park M."/>
            <person name="Lee H.A."/>
            <person name="Lee H.Y."/>
            <person name="Lee Y."/>
            <person name="Oh S."/>
            <person name="Lee J.H."/>
            <person name="Choi E."/>
            <person name="Choi E."/>
            <person name="Lee S.E."/>
            <person name="Jeon J."/>
            <person name="Kim H."/>
            <person name="Choi G."/>
            <person name="Song H."/>
            <person name="Lee J."/>
            <person name="Lee S.C."/>
            <person name="Kwon J.K."/>
            <person name="Lee H.Y."/>
            <person name="Koo N."/>
            <person name="Hong Y."/>
            <person name="Kim R.W."/>
            <person name="Kang W.H."/>
            <person name="Huh J.H."/>
            <person name="Kang B.C."/>
            <person name="Yang T.J."/>
            <person name="Lee Y.H."/>
            <person name="Bennetzen J.L."/>
            <person name="Choi D."/>
        </authorList>
    </citation>
    <scope>NUCLEOTIDE SEQUENCE [LARGE SCALE GENOMIC DNA]</scope>
    <source>
        <strain evidence="7">cv. CM334</strain>
    </source>
</reference>
<organism evidence="6 7">
    <name type="scientific">Capsicum annuum</name>
    <name type="common">Capsicum pepper</name>
    <dbReference type="NCBI Taxonomy" id="4072"/>
    <lineage>
        <taxon>Eukaryota</taxon>
        <taxon>Viridiplantae</taxon>
        <taxon>Streptophyta</taxon>
        <taxon>Embryophyta</taxon>
        <taxon>Tracheophyta</taxon>
        <taxon>Spermatophyta</taxon>
        <taxon>Magnoliopsida</taxon>
        <taxon>eudicotyledons</taxon>
        <taxon>Gunneridae</taxon>
        <taxon>Pentapetalae</taxon>
        <taxon>asterids</taxon>
        <taxon>lamiids</taxon>
        <taxon>Solanales</taxon>
        <taxon>Solanaceae</taxon>
        <taxon>Solanoideae</taxon>
        <taxon>Capsiceae</taxon>
        <taxon>Capsicum</taxon>
    </lineage>
</organism>
<dbReference type="InterPro" id="IPR050611">
    <property type="entry name" value="ABCF"/>
</dbReference>
<evidence type="ECO:0000313" key="6">
    <source>
        <dbReference type="EMBL" id="PHT81803.1"/>
    </source>
</evidence>
<reference evidence="6 7" key="1">
    <citation type="journal article" date="2014" name="Nat. Genet.">
        <title>Genome sequence of the hot pepper provides insights into the evolution of pungency in Capsicum species.</title>
        <authorList>
            <person name="Kim S."/>
            <person name="Park M."/>
            <person name="Yeom S.I."/>
            <person name="Kim Y.M."/>
            <person name="Lee J.M."/>
            <person name="Lee H.A."/>
            <person name="Seo E."/>
            <person name="Choi J."/>
            <person name="Cheong K."/>
            <person name="Kim K.T."/>
            <person name="Jung K."/>
            <person name="Lee G.W."/>
            <person name="Oh S.K."/>
            <person name="Bae C."/>
            <person name="Kim S.B."/>
            <person name="Lee H.Y."/>
            <person name="Kim S.Y."/>
            <person name="Kim M.S."/>
            <person name="Kang B.C."/>
            <person name="Jo Y.D."/>
            <person name="Yang H.B."/>
            <person name="Jeong H.J."/>
            <person name="Kang W.H."/>
            <person name="Kwon J.K."/>
            <person name="Shin C."/>
            <person name="Lim J.Y."/>
            <person name="Park J.H."/>
            <person name="Huh J.H."/>
            <person name="Kim J.S."/>
            <person name="Kim B.D."/>
            <person name="Cohen O."/>
            <person name="Paran I."/>
            <person name="Suh M.C."/>
            <person name="Lee S.B."/>
            <person name="Kim Y.K."/>
            <person name="Shin Y."/>
            <person name="Noh S.J."/>
            <person name="Park J."/>
            <person name="Seo Y.S."/>
            <person name="Kwon S.Y."/>
            <person name="Kim H.A."/>
            <person name="Park J.M."/>
            <person name="Kim H.J."/>
            <person name="Choi S.B."/>
            <person name="Bosland P.W."/>
            <person name="Reeves G."/>
            <person name="Jo S.H."/>
            <person name="Lee B.W."/>
            <person name="Cho H.T."/>
            <person name="Choi H.S."/>
            <person name="Lee M.S."/>
            <person name="Yu Y."/>
            <person name="Do Choi Y."/>
            <person name="Park B.S."/>
            <person name="van Deynze A."/>
            <person name="Ashrafi H."/>
            <person name="Hill T."/>
            <person name="Kim W.T."/>
            <person name="Pai H.S."/>
            <person name="Ahn H.K."/>
            <person name="Yeam I."/>
            <person name="Giovannoni J.J."/>
            <person name="Rose J.K."/>
            <person name="Sorensen I."/>
            <person name="Lee S.J."/>
            <person name="Kim R.W."/>
            <person name="Choi I.Y."/>
            <person name="Choi B.S."/>
            <person name="Lim J.S."/>
            <person name="Lee Y.H."/>
            <person name="Choi D."/>
        </authorList>
    </citation>
    <scope>NUCLEOTIDE SEQUENCE [LARGE SCALE GENOMIC DNA]</scope>
    <source>
        <strain evidence="7">cv. CM334</strain>
    </source>
</reference>
<feature type="domain" description="ABC-transporter extension" evidence="5">
    <location>
        <begin position="1"/>
        <end position="44"/>
    </location>
</feature>
<dbReference type="Gene3D" id="3.40.50.300">
    <property type="entry name" value="P-loop containing nucleotide triphosphate hydrolases"/>
    <property type="match status" value="1"/>
</dbReference>
<evidence type="ECO:0000256" key="2">
    <source>
        <dbReference type="ARBA" id="ARBA00022741"/>
    </source>
</evidence>
<dbReference type="PANTHER" id="PTHR19211">
    <property type="entry name" value="ATP-BINDING TRANSPORT PROTEIN-RELATED"/>
    <property type="match status" value="1"/>
</dbReference>
<name>A0A2G2ZIK2_CAPAN</name>
<dbReference type="STRING" id="4072.A0A2G2ZIK2"/>
<evidence type="ECO:0000313" key="7">
    <source>
        <dbReference type="Proteomes" id="UP000222542"/>
    </source>
</evidence>
<dbReference type="InterPro" id="IPR032781">
    <property type="entry name" value="ABC_tran_Xtn"/>
</dbReference>
<dbReference type="Pfam" id="PF12848">
    <property type="entry name" value="ABC_tran_Xtn"/>
    <property type="match status" value="1"/>
</dbReference>
<dbReference type="InterPro" id="IPR003439">
    <property type="entry name" value="ABC_transporter-like_ATP-bd"/>
</dbReference>
<dbReference type="GO" id="GO:0005524">
    <property type="term" value="F:ATP binding"/>
    <property type="evidence" value="ECO:0007669"/>
    <property type="project" value="UniProtKB-KW"/>
</dbReference>
<protein>
    <recommendedName>
        <fullName evidence="8">ABC transporter domain-containing protein</fullName>
    </recommendedName>
</protein>
<evidence type="ECO:0008006" key="8">
    <source>
        <dbReference type="Google" id="ProtNLM"/>
    </source>
</evidence>
<dbReference type="Pfam" id="PF00005">
    <property type="entry name" value="ABC_tran"/>
    <property type="match status" value="1"/>
</dbReference>
<dbReference type="InterPro" id="IPR027417">
    <property type="entry name" value="P-loop_NTPase"/>
</dbReference>
<feature type="domain" description="ABC transporter" evidence="4">
    <location>
        <begin position="89"/>
        <end position="130"/>
    </location>
</feature>
<dbReference type="PANTHER" id="PTHR19211:SF52">
    <property type="entry name" value="ABC TRANSPORTER F FAMILY MEMBER 1"/>
    <property type="match status" value="1"/>
</dbReference>
<keyword evidence="3" id="KW-0067">ATP-binding</keyword>
<dbReference type="Gramene" id="PHT81803">
    <property type="protein sequence ID" value="PHT81803"/>
    <property type="gene ID" value="T459_14818"/>
</dbReference>
<keyword evidence="7" id="KW-1185">Reference proteome</keyword>
<accession>A0A2G2ZIK2</accession>